<dbReference type="GO" id="GO:0015074">
    <property type="term" value="P:DNA integration"/>
    <property type="evidence" value="ECO:0007669"/>
    <property type="project" value="InterPro"/>
</dbReference>
<sequence>MRKGIIRGWTSQIRIPSSAISDLQWLLSKVTSNKGHSIIPPAPIQRTFTTDASHISWGSTLEYNSRTWIAWENWSNPKFLKLSNQREMKAIHYALMHFALICNKQEIHSIMIRSDNQVAVQDINCRRAAPTLAPKLRQILKLEEDKKCRLEKAGDHQLKKEVLNETLQKLQVSPTLDAFVARRNSLSPRFLSPTDDNRAIETNGLKLPCGKEIIYAHPPIAIIERCLHKIKSEKTAVVSILPDWEQWWNPVVKQMEINSIQLGQADKILKSRKSMKRNESNLRPGNLVAHLIQIGEEMKGIRFEVGNVRQIMEKKRAAVACIASYLDTSTTQISSFFGETAALTVRRELRYCADKKMTEQSICATKQGLCAIIELRGGPQLSKVQILSTFIKKHAAKTIVKAKYKKIWKAETLLNFEKGRKNNKSGKEIQANAAVLLQVCTTLRGSEIAVLNRSSVYIDNEEMRVIAPKTKKRNCFIERIISRLNDKNISPVSAMESRLKVIETKVGDDLWFTTKNKRMNEQQVRDFIRLRLREAGIPKEYGSNTIRSAVITKLRQSGLSLEEVNLLTDHAYGSRVVDYYYFRPEEPLQIGNILEKLLNKTILSSTLQTSPNRG</sequence>
<dbReference type="GO" id="GO:0003677">
    <property type="term" value="F:DNA binding"/>
    <property type="evidence" value="ECO:0007669"/>
    <property type="project" value="InterPro"/>
</dbReference>
<feature type="domain" description="Tyr recombinase" evidence="2">
    <location>
        <begin position="403"/>
        <end position="595"/>
    </location>
</feature>
<dbReference type="PANTHER" id="PTHR33050:SF7">
    <property type="entry name" value="RIBONUCLEASE H"/>
    <property type="match status" value="1"/>
</dbReference>
<name>A0A5J4WC56_9EUKA</name>
<dbReference type="SUPFAM" id="SSF56349">
    <property type="entry name" value="DNA breaking-rejoining enzymes"/>
    <property type="match status" value="1"/>
</dbReference>
<dbReference type="InterPro" id="IPR002104">
    <property type="entry name" value="Integrase_catalytic"/>
</dbReference>
<dbReference type="AlphaFoldDB" id="A0A5J4WC56"/>
<protein>
    <recommendedName>
        <fullName evidence="2">Tyr recombinase domain-containing protein</fullName>
    </recommendedName>
</protein>
<dbReference type="InterPro" id="IPR011010">
    <property type="entry name" value="DNA_brk_join_enz"/>
</dbReference>
<proteinExistence type="predicted"/>
<evidence type="ECO:0000313" key="4">
    <source>
        <dbReference type="Proteomes" id="UP000324800"/>
    </source>
</evidence>
<evidence type="ECO:0000259" key="2">
    <source>
        <dbReference type="PROSITE" id="PS51898"/>
    </source>
</evidence>
<keyword evidence="1" id="KW-0233">DNA recombination</keyword>
<accession>A0A5J4WC56</accession>
<dbReference type="Proteomes" id="UP000324800">
    <property type="component" value="Unassembled WGS sequence"/>
</dbReference>
<comment type="caution">
    <text evidence="3">The sequence shown here is derived from an EMBL/GenBank/DDBJ whole genome shotgun (WGS) entry which is preliminary data.</text>
</comment>
<dbReference type="OrthoDB" id="775972at2759"/>
<dbReference type="Gene3D" id="1.10.443.10">
    <property type="entry name" value="Intergrase catalytic core"/>
    <property type="match status" value="1"/>
</dbReference>
<organism evidence="3 4">
    <name type="scientific">Streblomastix strix</name>
    <dbReference type="NCBI Taxonomy" id="222440"/>
    <lineage>
        <taxon>Eukaryota</taxon>
        <taxon>Metamonada</taxon>
        <taxon>Preaxostyla</taxon>
        <taxon>Oxymonadida</taxon>
        <taxon>Streblomastigidae</taxon>
        <taxon>Streblomastix</taxon>
    </lineage>
</organism>
<dbReference type="Pfam" id="PF00589">
    <property type="entry name" value="Phage_integrase"/>
    <property type="match status" value="1"/>
</dbReference>
<gene>
    <name evidence="3" type="ORF">EZS28_011942</name>
</gene>
<dbReference type="GO" id="GO:0006310">
    <property type="term" value="P:DNA recombination"/>
    <property type="evidence" value="ECO:0007669"/>
    <property type="project" value="UniProtKB-KW"/>
</dbReference>
<evidence type="ECO:0000313" key="3">
    <source>
        <dbReference type="EMBL" id="KAA6392527.1"/>
    </source>
</evidence>
<dbReference type="PANTHER" id="PTHR33050">
    <property type="entry name" value="REVERSE TRANSCRIPTASE DOMAIN-CONTAINING PROTEIN"/>
    <property type="match status" value="1"/>
</dbReference>
<reference evidence="3 4" key="1">
    <citation type="submission" date="2019-03" db="EMBL/GenBank/DDBJ databases">
        <title>Single cell metagenomics reveals metabolic interactions within the superorganism composed of flagellate Streblomastix strix and complex community of Bacteroidetes bacteria on its surface.</title>
        <authorList>
            <person name="Treitli S.C."/>
            <person name="Kolisko M."/>
            <person name="Husnik F."/>
            <person name="Keeling P."/>
            <person name="Hampl V."/>
        </authorList>
    </citation>
    <scope>NUCLEOTIDE SEQUENCE [LARGE SCALE GENOMIC DNA]</scope>
    <source>
        <strain evidence="3">ST1C</strain>
    </source>
</reference>
<dbReference type="EMBL" id="SNRW01002511">
    <property type="protein sequence ID" value="KAA6392527.1"/>
    <property type="molecule type" value="Genomic_DNA"/>
</dbReference>
<dbReference type="InterPro" id="IPR013762">
    <property type="entry name" value="Integrase-like_cat_sf"/>
</dbReference>
<dbReference type="InterPro" id="IPR052055">
    <property type="entry name" value="Hepadnavirus_pol/RT"/>
</dbReference>
<dbReference type="PROSITE" id="PS51898">
    <property type="entry name" value="TYR_RECOMBINASE"/>
    <property type="match status" value="1"/>
</dbReference>
<evidence type="ECO:0000256" key="1">
    <source>
        <dbReference type="ARBA" id="ARBA00023172"/>
    </source>
</evidence>